<keyword evidence="3" id="KW-0648">Protein biosynthesis</keyword>
<dbReference type="Proteomes" id="UP000018922">
    <property type="component" value="Chromosome I"/>
</dbReference>
<dbReference type="GO" id="GO:0003743">
    <property type="term" value="F:translation initiation factor activity"/>
    <property type="evidence" value="ECO:0007669"/>
    <property type="project" value="UniProtKB-KW"/>
</dbReference>
<accession>V6F6W2</accession>
<proteinExistence type="predicted"/>
<gene>
    <name evidence="3" type="ordered locus">MGMSRv2__4040</name>
</gene>
<name>V6F6W2_MAGGM</name>
<dbReference type="SUPFAM" id="SSF103088">
    <property type="entry name" value="OmpA-like"/>
    <property type="match status" value="1"/>
</dbReference>
<dbReference type="PROSITE" id="PS51257">
    <property type="entry name" value="PROKAR_LIPOPROTEIN"/>
    <property type="match status" value="1"/>
</dbReference>
<keyword evidence="4" id="KW-1185">Reference proteome</keyword>
<dbReference type="HOGENOM" id="CLU_782565_0_0_5"/>
<dbReference type="InterPro" id="IPR036737">
    <property type="entry name" value="OmpA-like_sf"/>
</dbReference>
<evidence type="ECO:0000313" key="4">
    <source>
        <dbReference type="Proteomes" id="UP000018922"/>
    </source>
</evidence>
<evidence type="ECO:0000259" key="2">
    <source>
        <dbReference type="Pfam" id="PF00691"/>
    </source>
</evidence>
<dbReference type="AlphaFoldDB" id="V6F6W2"/>
<evidence type="ECO:0000313" key="3">
    <source>
        <dbReference type="EMBL" id="CDL01255.1"/>
    </source>
</evidence>
<dbReference type="Gene3D" id="3.30.1330.60">
    <property type="entry name" value="OmpA-like domain"/>
    <property type="match status" value="1"/>
</dbReference>
<dbReference type="Pfam" id="PF00691">
    <property type="entry name" value="OmpA"/>
    <property type="match status" value="1"/>
</dbReference>
<dbReference type="STRING" id="1430440.MGMSRv2__4040"/>
<keyword evidence="3" id="KW-0396">Initiation factor</keyword>
<evidence type="ECO:0000256" key="1">
    <source>
        <dbReference type="SAM" id="MobiDB-lite"/>
    </source>
</evidence>
<feature type="region of interest" description="Disordered" evidence="1">
    <location>
        <begin position="51"/>
        <end position="169"/>
    </location>
</feature>
<feature type="compositionally biased region" description="Low complexity" evidence="1">
    <location>
        <begin position="113"/>
        <end position="126"/>
    </location>
</feature>
<reference evidence="3 4" key="1">
    <citation type="journal article" date="2014" name="Genome Announc.">
        <title>Complete genome sequence of Magnetospirillum gryphiswaldense MSR-1.</title>
        <authorList>
            <person name="Wang X."/>
            <person name="Wang Q."/>
            <person name="Zhang W."/>
            <person name="Wang Y."/>
            <person name="Li L."/>
            <person name="Wen T."/>
            <person name="Zhang T."/>
            <person name="Zhang Y."/>
            <person name="Xu J."/>
            <person name="Hu J."/>
            <person name="Li S."/>
            <person name="Liu L."/>
            <person name="Liu J."/>
            <person name="Jiang W."/>
            <person name="Tian J."/>
            <person name="Li Y."/>
            <person name="Schuler D."/>
            <person name="Wang L."/>
            <person name="Li J."/>
        </authorList>
    </citation>
    <scope>NUCLEOTIDE SEQUENCE [LARGE SCALE GENOMIC DNA]</scope>
    <source>
        <strain evidence="4">DSM 6361 / JCM 21280 / NBRC 15271 / MSR-1</strain>
    </source>
</reference>
<feature type="domain" description="OmpA-like" evidence="2">
    <location>
        <begin position="265"/>
        <end position="341"/>
    </location>
</feature>
<dbReference type="eggNOG" id="COG2885">
    <property type="taxonomic scope" value="Bacteria"/>
</dbReference>
<organism evidence="3 4">
    <name type="scientific">Magnetospirillum gryphiswaldense (strain DSM 6361 / JCM 21280 / NBRC 15271 / MSR-1)</name>
    <dbReference type="NCBI Taxonomy" id="431944"/>
    <lineage>
        <taxon>Bacteria</taxon>
        <taxon>Pseudomonadati</taxon>
        <taxon>Pseudomonadota</taxon>
        <taxon>Alphaproteobacteria</taxon>
        <taxon>Rhodospirillales</taxon>
        <taxon>Rhodospirillaceae</taxon>
        <taxon>Magnetospirillum</taxon>
    </lineage>
</organism>
<sequence length="354" mass="37123">MTGNFVRKDAGFPNTMRVWGRSLLLLTALSACSTVPDAVNPVEWYKGTRDFVTGKDEPAPVAKPSTAAKADNKPVPTAENRKTTPKGLVADRGNAQYAEPIRREVAPTRPLARRTQTAEQTQVAAANTPASAIQAAPLTAAGQNAAGRANSSPDAPPAAMNMTPPPPADVPETVAIPGRPKRLQQQYEMRLAESAQQVVRPGMVEMPHASHVAYGDDAPIHLVPPGSAKKATKASVGGGKGFAAPLPTHEPAASFQVASVQFESGAALSRADKAAIGEVVRLYKQTKGVVRVVGFAPSPRQGGYQLIGGLDASQDRADAVARELNRRGIPASKIMVAAMAEYGQDGAQVYLDVM</sequence>
<dbReference type="EMBL" id="HG794546">
    <property type="protein sequence ID" value="CDL01255.1"/>
    <property type="molecule type" value="Genomic_DNA"/>
</dbReference>
<dbReference type="KEGG" id="mgy:MGMSRv2__4040"/>
<dbReference type="InterPro" id="IPR006665">
    <property type="entry name" value="OmpA-like"/>
</dbReference>
<protein>
    <submittedName>
        <fullName evidence="3">Translation initiation factor IF-2</fullName>
    </submittedName>
</protein>